<evidence type="ECO:0000313" key="2">
    <source>
        <dbReference type="Proteomes" id="UP001055072"/>
    </source>
</evidence>
<gene>
    <name evidence="1" type="ORF">BDY19DRAFT_934410</name>
</gene>
<proteinExistence type="predicted"/>
<keyword evidence="2" id="KW-1185">Reference proteome</keyword>
<organism evidence="1 2">
    <name type="scientific">Irpex rosettiformis</name>
    <dbReference type="NCBI Taxonomy" id="378272"/>
    <lineage>
        <taxon>Eukaryota</taxon>
        <taxon>Fungi</taxon>
        <taxon>Dikarya</taxon>
        <taxon>Basidiomycota</taxon>
        <taxon>Agaricomycotina</taxon>
        <taxon>Agaricomycetes</taxon>
        <taxon>Polyporales</taxon>
        <taxon>Irpicaceae</taxon>
        <taxon>Irpex</taxon>
    </lineage>
</organism>
<reference evidence="1" key="1">
    <citation type="journal article" date="2021" name="Environ. Microbiol.">
        <title>Gene family expansions and transcriptome signatures uncover fungal adaptations to wood decay.</title>
        <authorList>
            <person name="Hage H."/>
            <person name="Miyauchi S."/>
            <person name="Viragh M."/>
            <person name="Drula E."/>
            <person name="Min B."/>
            <person name="Chaduli D."/>
            <person name="Navarro D."/>
            <person name="Favel A."/>
            <person name="Norest M."/>
            <person name="Lesage-Meessen L."/>
            <person name="Balint B."/>
            <person name="Merenyi Z."/>
            <person name="de Eugenio L."/>
            <person name="Morin E."/>
            <person name="Martinez A.T."/>
            <person name="Baldrian P."/>
            <person name="Stursova M."/>
            <person name="Martinez M.J."/>
            <person name="Novotny C."/>
            <person name="Magnuson J.K."/>
            <person name="Spatafora J.W."/>
            <person name="Maurice S."/>
            <person name="Pangilinan J."/>
            <person name="Andreopoulos W."/>
            <person name="LaButti K."/>
            <person name="Hundley H."/>
            <person name="Na H."/>
            <person name="Kuo A."/>
            <person name="Barry K."/>
            <person name="Lipzen A."/>
            <person name="Henrissat B."/>
            <person name="Riley R."/>
            <person name="Ahrendt S."/>
            <person name="Nagy L.G."/>
            <person name="Grigoriev I.V."/>
            <person name="Martin F."/>
            <person name="Rosso M.N."/>
        </authorList>
    </citation>
    <scope>NUCLEOTIDE SEQUENCE</scope>
    <source>
        <strain evidence="1">CBS 384.51</strain>
    </source>
</reference>
<evidence type="ECO:0000313" key="1">
    <source>
        <dbReference type="EMBL" id="KAI0091194.1"/>
    </source>
</evidence>
<name>A0ACB8UAQ1_9APHY</name>
<accession>A0ACB8UAQ1</accession>
<comment type="caution">
    <text evidence="1">The sequence shown here is derived from an EMBL/GenBank/DDBJ whole genome shotgun (WGS) entry which is preliminary data.</text>
</comment>
<sequence length="269" mass="29660">MAPKTYKVIRLAERPGQAGAINDKTFRTEELVYADLKPGPKRVLYKTIYLSCDPTQRMWLNEARGYMDPVQVNDVMRSGGIAVVIEAGEGSLYKPGDYVFGLINWREYGVLKDSALEKLEVPPGAELLDFLGPLGTTGLTAYFGINDVGKLKAGETFVVSGAAGATGSMACQIGKKIGARVIAIAGSQEKVNWLEKELGVDKALNYKSPTFREEFIQAVGYVDVYFDNVGGSILNLVLSRLKLKARVILCGAISDYSRFRKWYFRVSYQ</sequence>
<protein>
    <submittedName>
        <fullName evidence="1">Uncharacterized protein</fullName>
    </submittedName>
</protein>
<dbReference type="EMBL" id="MU274906">
    <property type="protein sequence ID" value="KAI0091194.1"/>
    <property type="molecule type" value="Genomic_DNA"/>
</dbReference>
<dbReference type="Proteomes" id="UP001055072">
    <property type="component" value="Unassembled WGS sequence"/>
</dbReference>